<feature type="compositionally biased region" description="Basic residues" evidence="1">
    <location>
        <begin position="311"/>
        <end position="326"/>
    </location>
</feature>
<dbReference type="InterPro" id="IPR025886">
    <property type="entry name" value="PP2-like"/>
</dbReference>
<feature type="domain" description="F-box" evidence="2">
    <location>
        <begin position="19"/>
        <end position="65"/>
    </location>
</feature>
<dbReference type="Pfam" id="PF14299">
    <property type="entry name" value="PP2"/>
    <property type="match status" value="1"/>
</dbReference>
<proteinExistence type="predicted"/>
<dbReference type="PANTHER" id="PTHR32278:SF135">
    <property type="entry name" value="F-BOX PROTEIN PP2-B12"/>
    <property type="match status" value="1"/>
</dbReference>
<feature type="compositionally biased region" description="Basic residues" evidence="1">
    <location>
        <begin position="357"/>
        <end position="367"/>
    </location>
</feature>
<dbReference type="InterPro" id="IPR001810">
    <property type="entry name" value="F-box_dom"/>
</dbReference>
<dbReference type="CDD" id="cd22162">
    <property type="entry name" value="F-box_AtSKIP3-like"/>
    <property type="match status" value="1"/>
</dbReference>
<feature type="compositionally biased region" description="Polar residues" evidence="1">
    <location>
        <begin position="335"/>
        <end position="353"/>
    </location>
</feature>
<dbReference type="SUPFAM" id="SSF81383">
    <property type="entry name" value="F-box domain"/>
    <property type="match status" value="1"/>
</dbReference>
<dbReference type="EMBL" id="JAJJMB010006269">
    <property type="protein sequence ID" value="KAI3935352.1"/>
    <property type="molecule type" value="Genomic_DNA"/>
</dbReference>
<dbReference type="Pfam" id="PF12937">
    <property type="entry name" value="F-box-like"/>
    <property type="match status" value="1"/>
</dbReference>
<dbReference type="Proteomes" id="UP001202328">
    <property type="component" value="Unassembled WGS sequence"/>
</dbReference>
<comment type="caution">
    <text evidence="3">The sequence shown here is derived from an EMBL/GenBank/DDBJ whole genome shotgun (WGS) entry which is preliminary data.</text>
</comment>
<accession>A0AAD4T3P5</accession>
<keyword evidence="4" id="KW-1185">Reference proteome</keyword>
<evidence type="ECO:0000259" key="2">
    <source>
        <dbReference type="PROSITE" id="PS50181"/>
    </source>
</evidence>
<evidence type="ECO:0000256" key="1">
    <source>
        <dbReference type="SAM" id="MobiDB-lite"/>
    </source>
</evidence>
<evidence type="ECO:0000313" key="4">
    <source>
        <dbReference type="Proteomes" id="UP001202328"/>
    </source>
</evidence>
<dbReference type="PANTHER" id="PTHR32278">
    <property type="entry name" value="F-BOX DOMAIN-CONTAINING PROTEIN"/>
    <property type="match status" value="1"/>
</dbReference>
<gene>
    <name evidence="3" type="ORF">MKW98_027172</name>
</gene>
<name>A0AAD4T3P5_9MAGN</name>
<dbReference type="AlphaFoldDB" id="A0AAD4T3P5"/>
<sequence>MERAGKEEVVVVEKSEDIINNMERLPEGCISDILSLTTPADVCRSSLVSALFKSAADSDALWEKFLPADYEKIISRASNSISSAALSKKELYYRLSDDPLLIDGGLKSFQLEKSSGKKCIMLGAKELAIVWGDTPQYWFYRGCPDSRFAEVAELRSVWWLEIRGKLEIQLLSPNTFYVAYLVLKLRDYADGFDDYEPIKAKVEVIGQAGGDTSVCSEERLIYLCDGNEHSPPDPLETEYFARERGDGWMEVEMGYFYNEGGDNEGGEVHMSVLETERGVHKRGLIVQGMELRPKVDTNSHSNPDPIELRSSRNRSRRNRGTRRGRGGRATVSSSYTYAQAFTSAASISQPSTGSRGGRGRRGGRRGRGLVQQT</sequence>
<organism evidence="3 4">
    <name type="scientific">Papaver atlanticum</name>
    <dbReference type="NCBI Taxonomy" id="357466"/>
    <lineage>
        <taxon>Eukaryota</taxon>
        <taxon>Viridiplantae</taxon>
        <taxon>Streptophyta</taxon>
        <taxon>Embryophyta</taxon>
        <taxon>Tracheophyta</taxon>
        <taxon>Spermatophyta</taxon>
        <taxon>Magnoliopsida</taxon>
        <taxon>Ranunculales</taxon>
        <taxon>Papaveraceae</taxon>
        <taxon>Papaveroideae</taxon>
        <taxon>Papaver</taxon>
    </lineage>
</organism>
<dbReference type="PROSITE" id="PS50181">
    <property type="entry name" value="FBOX"/>
    <property type="match status" value="1"/>
</dbReference>
<dbReference type="Gene3D" id="1.20.1280.50">
    <property type="match status" value="1"/>
</dbReference>
<dbReference type="InterPro" id="IPR036047">
    <property type="entry name" value="F-box-like_dom_sf"/>
</dbReference>
<feature type="region of interest" description="Disordered" evidence="1">
    <location>
        <begin position="291"/>
        <end position="373"/>
    </location>
</feature>
<protein>
    <recommendedName>
        <fullName evidence="2">F-box domain-containing protein</fullName>
    </recommendedName>
</protein>
<evidence type="ECO:0000313" key="3">
    <source>
        <dbReference type="EMBL" id="KAI3935352.1"/>
    </source>
</evidence>
<reference evidence="3" key="1">
    <citation type="submission" date="2022-04" db="EMBL/GenBank/DDBJ databases">
        <title>A functionally conserved STORR gene fusion in Papaver species that diverged 16.8 million years ago.</title>
        <authorList>
            <person name="Catania T."/>
        </authorList>
    </citation>
    <scope>NUCLEOTIDE SEQUENCE</scope>
    <source>
        <strain evidence="3">S-188037</strain>
    </source>
</reference>